<feature type="region of interest" description="Disordered" evidence="1">
    <location>
        <begin position="64"/>
        <end position="93"/>
    </location>
</feature>
<gene>
    <name evidence="2" type="ORF">A2W13_02065</name>
</gene>
<comment type="caution">
    <text evidence="2">The sequence shown here is derived from an EMBL/GenBank/DDBJ whole genome shotgun (WGS) entry which is preliminary data.</text>
</comment>
<reference evidence="2 3" key="1">
    <citation type="journal article" date="2016" name="Nat. Commun.">
        <title>Thousands of microbial genomes shed light on interconnected biogeochemical processes in an aquifer system.</title>
        <authorList>
            <person name="Anantharaman K."/>
            <person name="Brown C.T."/>
            <person name="Hug L.A."/>
            <person name="Sharon I."/>
            <person name="Castelle C.J."/>
            <person name="Probst A.J."/>
            <person name="Thomas B.C."/>
            <person name="Singh A."/>
            <person name="Wilkins M.J."/>
            <person name="Karaoz U."/>
            <person name="Brodie E.L."/>
            <person name="Williams K.H."/>
            <person name="Hubbard S.S."/>
            <person name="Banfield J.F."/>
        </authorList>
    </citation>
    <scope>NUCLEOTIDE SEQUENCE [LARGE SCALE GENOMIC DNA]</scope>
</reference>
<evidence type="ECO:0000313" key="2">
    <source>
        <dbReference type="EMBL" id="OGM11405.1"/>
    </source>
</evidence>
<organism evidence="2 3">
    <name type="scientific">Candidatus Woesebacteria bacterium RBG_16_36_11</name>
    <dbReference type="NCBI Taxonomy" id="1802481"/>
    <lineage>
        <taxon>Bacteria</taxon>
        <taxon>Candidatus Woeseibacteriota</taxon>
    </lineage>
</organism>
<sequence length="93" mass="9989">MRFTLWAKLISLGLTPLSKENPMPPGPIGGPGFPQDDVQVLANRLGRDVHVGSDGFLRVDPREAVSSERYGHKNVPGSGGCGQHEDNLPTSKK</sequence>
<protein>
    <submittedName>
        <fullName evidence="2">Uncharacterized protein</fullName>
    </submittedName>
</protein>
<dbReference type="Proteomes" id="UP000178533">
    <property type="component" value="Unassembled WGS sequence"/>
</dbReference>
<dbReference type="AlphaFoldDB" id="A0A1F7XAM0"/>
<evidence type="ECO:0000313" key="3">
    <source>
        <dbReference type="Proteomes" id="UP000178533"/>
    </source>
</evidence>
<feature type="region of interest" description="Disordered" evidence="1">
    <location>
        <begin position="16"/>
        <end position="35"/>
    </location>
</feature>
<name>A0A1F7XAM0_9BACT</name>
<accession>A0A1F7XAM0</accession>
<proteinExistence type="predicted"/>
<dbReference type="STRING" id="1802481.A2W13_02065"/>
<dbReference type="EMBL" id="MGFT01000022">
    <property type="protein sequence ID" value="OGM11405.1"/>
    <property type="molecule type" value="Genomic_DNA"/>
</dbReference>
<evidence type="ECO:0000256" key="1">
    <source>
        <dbReference type="SAM" id="MobiDB-lite"/>
    </source>
</evidence>